<sequence length="259" mass="30027">MPEPQKHKELRVALRALAKHFNSLETHQFNHSYLKTHKVDVLSMDLDNTKTMPKFFTPCAASLLINPDYEYDRDRMMYQDFDSVSPIYRLPINCTRNMISYFSYYIFASDLHSNDYGRWSSISIDDEPFTGLYDYQSPGYGTPTAAEFTDGSCPHVKAMIYNDLEGNDGQLLRGEIIITLRLIYAQFRRPHFFKHLTAPVLLFSFMGPQHARIIEAYFDGSSLVMRPTRLFDLRKKDEALIKTFGQWFLGSPTGDTQQI</sequence>
<protein>
    <submittedName>
        <fullName evidence="1">Uncharacterized protein</fullName>
    </submittedName>
</protein>
<accession>A0A2T5M7D1</accession>
<reference evidence="1 2" key="1">
    <citation type="journal article" date="2018" name="Proc. Natl. Acad. Sci. U.S.A.">
        <title>Linking secondary metabolites to gene clusters through genome sequencing of six diverse Aspergillus species.</title>
        <authorList>
            <person name="Kaerboelling I."/>
            <person name="Vesth T.C."/>
            <person name="Frisvad J.C."/>
            <person name="Nybo J.L."/>
            <person name="Theobald S."/>
            <person name="Kuo A."/>
            <person name="Bowyer P."/>
            <person name="Matsuda Y."/>
            <person name="Mondo S."/>
            <person name="Lyhne E.K."/>
            <person name="Kogle M.E."/>
            <person name="Clum A."/>
            <person name="Lipzen A."/>
            <person name="Salamov A."/>
            <person name="Ngan C.Y."/>
            <person name="Daum C."/>
            <person name="Chiniquy J."/>
            <person name="Barry K."/>
            <person name="LaButti K."/>
            <person name="Haridas S."/>
            <person name="Simmons B.A."/>
            <person name="Magnuson J.K."/>
            <person name="Mortensen U.H."/>
            <person name="Larsen T.O."/>
            <person name="Grigoriev I.V."/>
            <person name="Baker S.E."/>
            <person name="Andersen M.R."/>
        </authorList>
    </citation>
    <scope>NUCLEOTIDE SEQUENCE [LARGE SCALE GENOMIC DNA]</scope>
    <source>
        <strain evidence="1 2">IBT 24754</strain>
    </source>
</reference>
<dbReference type="OrthoDB" id="4177740at2759"/>
<dbReference type="AlphaFoldDB" id="A0A2T5M7D1"/>
<dbReference type="VEuPathDB" id="FungiDB:P175DRAFT_0553730"/>
<dbReference type="GeneID" id="63817394"/>
<dbReference type="RefSeq" id="XP_040755843.1">
    <property type="nucleotide sequence ID" value="XM_040900510.1"/>
</dbReference>
<evidence type="ECO:0000313" key="2">
    <source>
        <dbReference type="Proteomes" id="UP000244073"/>
    </source>
</evidence>
<organism evidence="1 2">
    <name type="scientific">Aspergillus ochraceoroseus IBT 24754</name>
    <dbReference type="NCBI Taxonomy" id="1392256"/>
    <lineage>
        <taxon>Eukaryota</taxon>
        <taxon>Fungi</taxon>
        <taxon>Dikarya</taxon>
        <taxon>Ascomycota</taxon>
        <taxon>Pezizomycotina</taxon>
        <taxon>Eurotiomycetes</taxon>
        <taxon>Eurotiomycetidae</taxon>
        <taxon>Eurotiales</taxon>
        <taxon>Aspergillaceae</taxon>
        <taxon>Aspergillus</taxon>
        <taxon>Aspergillus subgen. Nidulantes</taxon>
    </lineage>
</organism>
<name>A0A2T5M7D1_9EURO</name>
<comment type="caution">
    <text evidence="1">The sequence shown here is derived from an EMBL/GenBank/DDBJ whole genome shotgun (WGS) entry which is preliminary data.</text>
</comment>
<dbReference type="Proteomes" id="UP000244073">
    <property type="component" value="Unassembled WGS sequence"/>
</dbReference>
<evidence type="ECO:0000313" key="1">
    <source>
        <dbReference type="EMBL" id="PTU24451.1"/>
    </source>
</evidence>
<gene>
    <name evidence="1" type="ORF">P175DRAFT_0553730</name>
</gene>
<proteinExistence type="predicted"/>
<dbReference type="EMBL" id="MSFN02000001">
    <property type="protein sequence ID" value="PTU24451.1"/>
    <property type="molecule type" value="Genomic_DNA"/>
</dbReference>